<dbReference type="Proteomes" id="UP001266305">
    <property type="component" value="Unassembled WGS sequence"/>
</dbReference>
<reference evidence="7 8" key="1">
    <citation type="submission" date="2023-05" db="EMBL/GenBank/DDBJ databases">
        <title>B98-5 Cell Line De Novo Hybrid Assembly: An Optical Mapping Approach.</title>
        <authorList>
            <person name="Kananen K."/>
            <person name="Auerbach J.A."/>
            <person name="Kautto E."/>
            <person name="Blachly J.S."/>
        </authorList>
    </citation>
    <scope>NUCLEOTIDE SEQUENCE [LARGE SCALE GENOMIC DNA]</scope>
    <source>
        <strain evidence="7">B95-8</strain>
        <tissue evidence="7">Cell line</tissue>
    </source>
</reference>
<dbReference type="PROSITE" id="PS51842">
    <property type="entry name" value="IF_ROD_2"/>
    <property type="match status" value="1"/>
</dbReference>
<sequence length="232" mass="25616">MSFTTCSTFSTNSWSLVSVQAPSYSTLLFSSVASIYAGARGSGSPISVSCSPSFRGSMGSGSLATRMARGLAGMGGIQNKKEAKQRLNNRLAFYLDRVRSLETKNGKTIEDLRAQIFTNTVDNARIILLIDSAHLAADDSRVKYETEPAMRQFVESDIQGLRKVITNVTQLQLETEIESLKEELPFIRTSERPTSPDFQLWVNCGGRCPKSQDLAKIMADIRAQYDQLARKN</sequence>
<dbReference type="EMBL" id="JASSZA010000014">
    <property type="protein sequence ID" value="KAK2094567.1"/>
    <property type="molecule type" value="Genomic_DNA"/>
</dbReference>
<evidence type="ECO:0000259" key="6">
    <source>
        <dbReference type="PROSITE" id="PS51842"/>
    </source>
</evidence>
<dbReference type="Pfam" id="PF00038">
    <property type="entry name" value="Filament"/>
    <property type="match status" value="1"/>
</dbReference>
<evidence type="ECO:0000313" key="8">
    <source>
        <dbReference type="Proteomes" id="UP001266305"/>
    </source>
</evidence>
<feature type="domain" description="IF rod" evidence="6">
    <location>
        <begin position="80"/>
        <end position="232"/>
    </location>
</feature>
<dbReference type="SMART" id="SM01391">
    <property type="entry name" value="Filament"/>
    <property type="match status" value="1"/>
</dbReference>
<dbReference type="PRINTS" id="PR01248">
    <property type="entry name" value="TYPE1KERATIN"/>
</dbReference>
<evidence type="ECO:0000313" key="7">
    <source>
        <dbReference type="EMBL" id="KAK2094567.1"/>
    </source>
</evidence>
<evidence type="ECO:0000256" key="2">
    <source>
        <dbReference type="ARBA" id="ARBA00022744"/>
    </source>
</evidence>
<keyword evidence="4 5" id="KW-0175">Coiled coil</keyword>
<dbReference type="SUPFAM" id="SSF64593">
    <property type="entry name" value="Intermediate filament protein, coiled coil region"/>
    <property type="match status" value="1"/>
</dbReference>
<accession>A0ABQ9UE38</accession>
<organism evidence="7 8">
    <name type="scientific">Saguinus oedipus</name>
    <name type="common">Cotton-top tamarin</name>
    <name type="synonym">Oedipomidas oedipus</name>
    <dbReference type="NCBI Taxonomy" id="9490"/>
    <lineage>
        <taxon>Eukaryota</taxon>
        <taxon>Metazoa</taxon>
        <taxon>Chordata</taxon>
        <taxon>Craniata</taxon>
        <taxon>Vertebrata</taxon>
        <taxon>Euteleostomi</taxon>
        <taxon>Mammalia</taxon>
        <taxon>Eutheria</taxon>
        <taxon>Euarchontoglires</taxon>
        <taxon>Primates</taxon>
        <taxon>Haplorrhini</taxon>
        <taxon>Platyrrhini</taxon>
        <taxon>Cebidae</taxon>
        <taxon>Callitrichinae</taxon>
        <taxon>Saguinus</taxon>
    </lineage>
</organism>
<evidence type="ECO:0000256" key="3">
    <source>
        <dbReference type="ARBA" id="ARBA00022754"/>
    </source>
</evidence>
<comment type="caution">
    <text evidence="7">The sequence shown here is derived from an EMBL/GenBank/DDBJ whole genome shotgun (WGS) entry which is preliminary data.</text>
</comment>
<evidence type="ECO:0000256" key="5">
    <source>
        <dbReference type="SAM" id="Coils"/>
    </source>
</evidence>
<dbReference type="PANTHER" id="PTHR23239:SF349">
    <property type="entry name" value="KERATIN, TYPE I CYTOSKELETAL 18"/>
    <property type="match status" value="1"/>
</dbReference>
<protein>
    <submittedName>
        <fullName evidence="7">Keratin, type I cytoskeletal 18</fullName>
    </submittedName>
</protein>
<proteinExistence type="predicted"/>
<keyword evidence="2" id="KW-0416">Keratin</keyword>
<dbReference type="Gene3D" id="1.20.5.1160">
    <property type="entry name" value="Vasodilator-stimulated phosphoprotein"/>
    <property type="match status" value="1"/>
</dbReference>
<keyword evidence="8" id="KW-1185">Reference proteome</keyword>
<dbReference type="InterPro" id="IPR039008">
    <property type="entry name" value="IF_rod_dom"/>
</dbReference>
<keyword evidence="3" id="KW-0403">Intermediate filament</keyword>
<gene>
    <name evidence="7" type="primary">KRT18_88</name>
    <name evidence="7" type="ORF">P7K49_028305</name>
</gene>
<name>A0ABQ9UE38_SAGOE</name>
<dbReference type="InterPro" id="IPR002957">
    <property type="entry name" value="Keratin_I"/>
</dbReference>
<dbReference type="PANTHER" id="PTHR23239">
    <property type="entry name" value="INTERMEDIATE FILAMENT"/>
    <property type="match status" value="1"/>
</dbReference>
<keyword evidence="1" id="KW-0597">Phosphoprotein</keyword>
<evidence type="ECO:0000256" key="4">
    <source>
        <dbReference type="ARBA" id="ARBA00023054"/>
    </source>
</evidence>
<evidence type="ECO:0000256" key="1">
    <source>
        <dbReference type="ARBA" id="ARBA00022553"/>
    </source>
</evidence>
<feature type="coiled-coil region" evidence="5">
    <location>
        <begin position="77"/>
        <end position="104"/>
    </location>
</feature>